<dbReference type="RefSeq" id="WP_116180121.1">
    <property type="nucleotide sequence ID" value="NZ_CP144375.1"/>
</dbReference>
<evidence type="ECO:0000259" key="2">
    <source>
        <dbReference type="Pfam" id="PF01243"/>
    </source>
</evidence>
<dbReference type="GO" id="GO:0070967">
    <property type="term" value="F:coenzyme F420 binding"/>
    <property type="evidence" value="ECO:0007669"/>
    <property type="project" value="TreeGrafter"/>
</dbReference>
<dbReference type="InterPro" id="IPR012349">
    <property type="entry name" value="Split_barrel_FMN-bd"/>
</dbReference>
<evidence type="ECO:0000256" key="1">
    <source>
        <dbReference type="ARBA" id="ARBA00023002"/>
    </source>
</evidence>
<dbReference type="PANTHER" id="PTHR35176:SF6">
    <property type="entry name" value="HEME OXYGENASE HI_0854-RELATED"/>
    <property type="match status" value="1"/>
</dbReference>
<gene>
    <name evidence="3" type="ORF">BCF44_118234</name>
</gene>
<evidence type="ECO:0000313" key="3">
    <source>
        <dbReference type="EMBL" id="REH35373.1"/>
    </source>
</evidence>
<keyword evidence="1" id="KW-0560">Oxidoreductase</keyword>
<dbReference type="AlphaFoldDB" id="A0A3E0H1D8"/>
<dbReference type="PANTHER" id="PTHR35176">
    <property type="entry name" value="HEME OXYGENASE HI_0854-RELATED"/>
    <property type="match status" value="1"/>
</dbReference>
<organism evidence="3 4">
    <name type="scientific">Kutzneria buriramensis</name>
    <dbReference type="NCBI Taxonomy" id="1045776"/>
    <lineage>
        <taxon>Bacteria</taxon>
        <taxon>Bacillati</taxon>
        <taxon>Actinomycetota</taxon>
        <taxon>Actinomycetes</taxon>
        <taxon>Pseudonocardiales</taxon>
        <taxon>Pseudonocardiaceae</taxon>
        <taxon>Kutzneria</taxon>
    </lineage>
</organism>
<dbReference type="Proteomes" id="UP000256269">
    <property type="component" value="Unassembled WGS sequence"/>
</dbReference>
<accession>A0A3E0H1D8</accession>
<sequence length="163" mass="18215">MTSWQEFTDLAPRIAAVFRRRHAATGNLCFLATLRADGSPRISPMEPRLFEGQLWLSGMPGTTKFRDLGRDPRFCLHTATVDTHVADGDAKLWGTVHDVQDLDLHARYAEDLYQESGFDLRGQVFSPFYAADITSASAVEVDGGHMDVTVWQPGSPERVVRKH</sequence>
<feature type="domain" description="Pyridoxamine 5'-phosphate oxidase N-terminal" evidence="2">
    <location>
        <begin position="27"/>
        <end position="112"/>
    </location>
</feature>
<dbReference type="OrthoDB" id="5115613at2"/>
<reference evidence="3 4" key="1">
    <citation type="submission" date="2018-08" db="EMBL/GenBank/DDBJ databases">
        <title>Genomic Encyclopedia of Archaeal and Bacterial Type Strains, Phase II (KMG-II): from individual species to whole genera.</title>
        <authorList>
            <person name="Goeker M."/>
        </authorList>
    </citation>
    <scope>NUCLEOTIDE SEQUENCE [LARGE SCALE GENOMIC DNA]</scope>
    <source>
        <strain evidence="3 4">DSM 45791</strain>
    </source>
</reference>
<dbReference type="InterPro" id="IPR011576">
    <property type="entry name" value="Pyridox_Oxase_N"/>
</dbReference>
<dbReference type="Pfam" id="PF01243">
    <property type="entry name" value="PNPOx_N"/>
    <property type="match status" value="1"/>
</dbReference>
<proteinExistence type="predicted"/>
<dbReference type="GO" id="GO:0016627">
    <property type="term" value="F:oxidoreductase activity, acting on the CH-CH group of donors"/>
    <property type="evidence" value="ECO:0007669"/>
    <property type="project" value="TreeGrafter"/>
</dbReference>
<name>A0A3E0H1D8_9PSEU</name>
<keyword evidence="4" id="KW-1185">Reference proteome</keyword>
<dbReference type="GO" id="GO:0005829">
    <property type="term" value="C:cytosol"/>
    <property type="evidence" value="ECO:0007669"/>
    <property type="project" value="TreeGrafter"/>
</dbReference>
<dbReference type="SUPFAM" id="SSF50475">
    <property type="entry name" value="FMN-binding split barrel"/>
    <property type="match status" value="1"/>
</dbReference>
<protein>
    <submittedName>
        <fullName evidence="3">Pyridoxamine 5'-phosphate oxidase</fullName>
    </submittedName>
</protein>
<comment type="caution">
    <text evidence="3">The sequence shown here is derived from an EMBL/GenBank/DDBJ whole genome shotgun (WGS) entry which is preliminary data.</text>
</comment>
<dbReference type="InterPro" id="IPR052019">
    <property type="entry name" value="F420H2_bilvrd_red/Heme_oxyg"/>
</dbReference>
<evidence type="ECO:0000313" key="4">
    <source>
        <dbReference type="Proteomes" id="UP000256269"/>
    </source>
</evidence>
<dbReference type="EMBL" id="QUNO01000018">
    <property type="protein sequence ID" value="REH35373.1"/>
    <property type="molecule type" value="Genomic_DNA"/>
</dbReference>
<dbReference type="Gene3D" id="2.30.110.10">
    <property type="entry name" value="Electron Transport, Fmn-binding Protein, Chain A"/>
    <property type="match status" value="1"/>
</dbReference>